<accession>A0ABW3N8T6</accession>
<evidence type="ECO:0000259" key="4">
    <source>
        <dbReference type="Pfam" id="PF03781"/>
    </source>
</evidence>
<evidence type="ECO:0000256" key="3">
    <source>
        <dbReference type="ARBA" id="ARBA00037882"/>
    </source>
</evidence>
<protein>
    <submittedName>
        <fullName evidence="6">Ergothioneine biosynthesis protein EgtB</fullName>
    </submittedName>
</protein>
<dbReference type="PANTHER" id="PTHR23150:SF36">
    <property type="entry name" value="HERCYNINE OXYGENASE"/>
    <property type="match status" value="1"/>
</dbReference>
<evidence type="ECO:0000313" key="7">
    <source>
        <dbReference type="Proteomes" id="UP001597013"/>
    </source>
</evidence>
<dbReference type="SUPFAM" id="SSF56436">
    <property type="entry name" value="C-type lectin-like"/>
    <property type="match status" value="1"/>
</dbReference>
<feature type="domain" description="DinB-like" evidence="5">
    <location>
        <begin position="15"/>
        <end position="145"/>
    </location>
</feature>
<dbReference type="RefSeq" id="WP_386129388.1">
    <property type="nucleotide sequence ID" value="NZ_JBHTJL010000009.1"/>
</dbReference>
<proteinExistence type="predicted"/>
<gene>
    <name evidence="6" type="primary">egtB</name>
    <name evidence="6" type="ORF">ACFQ1Q_07130</name>
</gene>
<dbReference type="NCBIfam" id="TIGR03440">
    <property type="entry name" value="egtB_TIGR03440"/>
    <property type="match status" value="1"/>
</dbReference>
<feature type="domain" description="Sulfatase-modifying factor enzyme-like" evidence="4">
    <location>
        <begin position="174"/>
        <end position="310"/>
    </location>
</feature>
<sequence length="387" mass="45486">MKILTSKPSIKNRFLEIRNKTEEICSSLEVDDFSVQPVAFVSPPKWHLGHTTWFFEQFVLSEYKENYECFSEDFSYYFNSYYNNVGERILRMNRGNMTRPTIKDVFNYRAYVNNQLSDFLKEEQSKNVLEVLEIGLQHEQQHQELLIYDIKYIFGHQPAFPALKTDINLKPESEEGFVSISEGVYKIGHSSNKFCFDNELGVHKTYLHNCKISKSLVTNGEYLQFIEDGGYQNFNLWHADGWDWLQVNNVKAPLYWHKTSSGYKQYTLNGLKSLDKNLPVSHISFYEAWAFAEWKDMRLPTEFEWEVASKHLKYGQLWEWTNSAYLPYPKFKKADGAIGEYNGKFMINTMVMRGASIATPTNHSRPTYRNFFSPDTKWQFSGIRLAK</sequence>
<evidence type="ECO:0000256" key="1">
    <source>
        <dbReference type="ARBA" id="ARBA00023002"/>
    </source>
</evidence>
<evidence type="ECO:0000259" key="5">
    <source>
        <dbReference type="Pfam" id="PF12867"/>
    </source>
</evidence>
<dbReference type="Pfam" id="PF12867">
    <property type="entry name" value="DinB_2"/>
    <property type="match status" value="1"/>
</dbReference>
<dbReference type="InterPro" id="IPR005532">
    <property type="entry name" value="SUMF_dom"/>
</dbReference>
<reference evidence="7" key="1">
    <citation type="journal article" date="2019" name="Int. J. Syst. Evol. Microbiol.">
        <title>The Global Catalogue of Microorganisms (GCM) 10K type strain sequencing project: providing services to taxonomists for standard genome sequencing and annotation.</title>
        <authorList>
            <consortium name="The Broad Institute Genomics Platform"/>
            <consortium name="The Broad Institute Genome Sequencing Center for Infectious Disease"/>
            <person name="Wu L."/>
            <person name="Ma J."/>
        </authorList>
    </citation>
    <scope>NUCLEOTIDE SEQUENCE [LARGE SCALE GENOMIC DNA]</scope>
    <source>
        <strain evidence="7">CCUG 62215</strain>
    </source>
</reference>
<dbReference type="Gene3D" id="3.90.1580.10">
    <property type="entry name" value="paralog of FGE (formylglycine-generating enzyme)"/>
    <property type="match status" value="2"/>
</dbReference>
<dbReference type="InterPro" id="IPR017806">
    <property type="entry name" value="EgtB"/>
</dbReference>
<dbReference type="InterPro" id="IPR016187">
    <property type="entry name" value="CTDL_fold"/>
</dbReference>
<dbReference type="Proteomes" id="UP001597013">
    <property type="component" value="Unassembled WGS sequence"/>
</dbReference>
<comment type="caution">
    <text evidence="6">The sequence shown here is derived from an EMBL/GenBank/DDBJ whole genome shotgun (WGS) entry which is preliminary data.</text>
</comment>
<organism evidence="6 7">
    <name type="scientific">Winogradskyella litorisediminis</name>
    <dbReference type="NCBI Taxonomy" id="1156618"/>
    <lineage>
        <taxon>Bacteria</taxon>
        <taxon>Pseudomonadati</taxon>
        <taxon>Bacteroidota</taxon>
        <taxon>Flavobacteriia</taxon>
        <taxon>Flavobacteriales</taxon>
        <taxon>Flavobacteriaceae</taxon>
        <taxon>Winogradskyella</taxon>
    </lineage>
</organism>
<evidence type="ECO:0000256" key="2">
    <source>
        <dbReference type="ARBA" id="ARBA00023004"/>
    </source>
</evidence>
<dbReference type="InterPro" id="IPR051043">
    <property type="entry name" value="Sulfatase_Mod_Factor_Kinase"/>
</dbReference>
<evidence type="ECO:0000313" key="6">
    <source>
        <dbReference type="EMBL" id="MFD1063015.1"/>
    </source>
</evidence>
<keyword evidence="7" id="KW-1185">Reference proteome</keyword>
<keyword evidence="2" id="KW-0408">Iron</keyword>
<dbReference type="InterPro" id="IPR024775">
    <property type="entry name" value="DinB-like"/>
</dbReference>
<dbReference type="EMBL" id="JBHTJL010000009">
    <property type="protein sequence ID" value="MFD1063015.1"/>
    <property type="molecule type" value="Genomic_DNA"/>
</dbReference>
<comment type="pathway">
    <text evidence="3">Amino-acid biosynthesis; ergothioneine biosynthesis.</text>
</comment>
<dbReference type="PANTHER" id="PTHR23150">
    <property type="entry name" value="SULFATASE MODIFYING FACTOR 1, 2"/>
    <property type="match status" value="1"/>
</dbReference>
<dbReference type="Pfam" id="PF03781">
    <property type="entry name" value="FGE-sulfatase"/>
    <property type="match status" value="2"/>
</dbReference>
<dbReference type="InterPro" id="IPR042095">
    <property type="entry name" value="SUMF_sf"/>
</dbReference>
<keyword evidence="1" id="KW-0560">Oxidoreductase</keyword>
<feature type="domain" description="Sulfatase-modifying factor enzyme-like" evidence="4">
    <location>
        <begin position="315"/>
        <end position="387"/>
    </location>
</feature>
<name>A0ABW3N8T6_9FLAO</name>